<dbReference type="EMBL" id="JABBPN010000024">
    <property type="protein sequence ID" value="NMO97876.1"/>
    <property type="molecule type" value="Genomic_DNA"/>
</dbReference>
<organism evidence="1 2">
    <name type="scientific">Paenibacillus lemnae</name>
    <dbReference type="NCBI Taxonomy" id="1330551"/>
    <lineage>
        <taxon>Bacteria</taxon>
        <taxon>Bacillati</taxon>
        <taxon>Bacillota</taxon>
        <taxon>Bacilli</taxon>
        <taxon>Bacillales</taxon>
        <taxon>Paenibacillaceae</taxon>
        <taxon>Paenibacillus</taxon>
    </lineage>
</organism>
<protein>
    <submittedName>
        <fullName evidence="1">Uncharacterized protein</fullName>
    </submittedName>
</protein>
<evidence type="ECO:0000313" key="1">
    <source>
        <dbReference type="EMBL" id="NMO97876.1"/>
    </source>
</evidence>
<keyword evidence="2" id="KW-1185">Reference proteome</keyword>
<dbReference type="AlphaFoldDB" id="A0A848MBI7"/>
<reference evidence="1 2" key="1">
    <citation type="submission" date="2020-04" db="EMBL/GenBank/DDBJ databases">
        <title>Paenibacillus algicola sp. nov., a novel marine bacterium producing alginate lyase.</title>
        <authorList>
            <person name="Huang H."/>
        </authorList>
    </citation>
    <scope>NUCLEOTIDE SEQUENCE [LARGE SCALE GENOMIC DNA]</scope>
    <source>
        <strain evidence="1 2">L7-75</strain>
    </source>
</reference>
<comment type="caution">
    <text evidence="1">The sequence shown here is derived from an EMBL/GenBank/DDBJ whole genome shotgun (WGS) entry which is preliminary data.</text>
</comment>
<proteinExistence type="predicted"/>
<dbReference type="RefSeq" id="WP_169506647.1">
    <property type="nucleotide sequence ID" value="NZ_JABBPN010000024.1"/>
</dbReference>
<dbReference type="Proteomes" id="UP000565468">
    <property type="component" value="Unassembled WGS sequence"/>
</dbReference>
<gene>
    <name evidence="1" type="ORF">HII30_19115</name>
</gene>
<accession>A0A848MBI7</accession>
<sequence>MKLKEIQFNDWIIELDLHKTGQYYTEHDIKDDCSCNACNNYRVNCEYMSSELMHFFHRFRIDPRKEGEFMNIGLNDNGEVHYMGFYHIVGVIKIGPTKITDKWNHMNLIKIDNYEFAFGSDNIACVPEDFPIPILQLEFSSSIPWRIEEKYE</sequence>
<name>A0A848MBI7_PAELE</name>
<evidence type="ECO:0000313" key="2">
    <source>
        <dbReference type="Proteomes" id="UP000565468"/>
    </source>
</evidence>